<proteinExistence type="inferred from homology"/>
<accession>A0ABW0NS45</accession>
<comment type="similarity">
    <text evidence="5">Belongs to the NtaA/SnaA/DszA monooxygenase family.</text>
</comment>
<evidence type="ECO:0000256" key="2">
    <source>
        <dbReference type="ARBA" id="ARBA00022643"/>
    </source>
</evidence>
<name>A0ABW0NS45_9MICO</name>
<evidence type="ECO:0000256" key="3">
    <source>
        <dbReference type="ARBA" id="ARBA00023002"/>
    </source>
</evidence>
<comment type="caution">
    <text evidence="7">The sequence shown here is derived from an EMBL/GenBank/DDBJ whole genome shotgun (WGS) entry which is preliminary data.</text>
</comment>
<dbReference type="InterPro" id="IPR036661">
    <property type="entry name" value="Luciferase-like_sf"/>
</dbReference>
<dbReference type="EMBL" id="JBHSMG010000002">
    <property type="protein sequence ID" value="MFC5502543.1"/>
    <property type="molecule type" value="Genomic_DNA"/>
</dbReference>
<dbReference type="PIRSF" id="PIRSF000337">
    <property type="entry name" value="NTA_MOA"/>
    <property type="match status" value="1"/>
</dbReference>
<dbReference type="Proteomes" id="UP001596039">
    <property type="component" value="Unassembled WGS sequence"/>
</dbReference>
<dbReference type="Pfam" id="PF00296">
    <property type="entry name" value="Bac_luciferase"/>
    <property type="match status" value="1"/>
</dbReference>
<organism evidence="7 8">
    <name type="scientific">Lysinimonas soli</name>
    <dbReference type="NCBI Taxonomy" id="1074233"/>
    <lineage>
        <taxon>Bacteria</taxon>
        <taxon>Bacillati</taxon>
        <taxon>Actinomycetota</taxon>
        <taxon>Actinomycetes</taxon>
        <taxon>Micrococcales</taxon>
        <taxon>Microbacteriaceae</taxon>
        <taxon>Lysinimonas</taxon>
    </lineage>
</organism>
<dbReference type="PANTHER" id="PTHR30011">
    <property type="entry name" value="ALKANESULFONATE MONOOXYGENASE-RELATED"/>
    <property type="match status" value="1"/>
</dbReference>
<dbReference type="NCBIfam" id="TIGR03860">
    <property type="entry name" value="FMN_nitrolo"/>
    <property type="match status" value="1"/>
</dbReference>
<evidence type="ECO:0000313" key="8">
    <source>
        <dbReference type="Proteomes" id="UP001596039"/>
    </source>
</evidence>
<dbReference type="InterPro" id="IPR016215">
    <property type="entry name" value="NTA_MOA"/>
</dbReference>
<reference evidence="8" key="1">
    <citation type="journal article" date="2019" name="Int. J. Syst. Evol. Microbiol.">
        <title>The Global Catalogue of Microorganisms (GCM) 10K type strain sequencing project: providing services to taxonomists for standard genome sequencing and annotation.</title>
        <authorList>
            <consortium name="The Broad Institute Genomics Platform"/>
            <consortium name="The Broad Institute Genome Sequencing Center for Infectious Disease"/>
            <person name="Wu L."/>
            <person name="Ma J."/>
        </authorList>
    </citation>
    <scope>NUCLEOTIDE SEQUENCE [LARGE SCALE GENOMIC DNA]</scope>
    <source>
        <strain evidence="8">CGMCC 4.6997</strain>
    </source>
</reference>
<keyword evidence="2" id="KW-0288">FMN</keyword>
<feature type="domain" description="Luciferase-like" evidence="6">
    <location>
        <begin position="32"/>
        <end position="388"/>
    </location>
</feature>
<keyword evidence="1" id="KW-0285">Flavoprotein</keyword>
<dbReference type="InterPro" id="IPR051260">
    <property type="entry name" value="Diverse_substr_monoxygenases"/>
</dbReference>
<keyword evidence="8" id="KW-1185">Reference proteome</keyword>
<evidence type="ECO:0000256" key="5">
    <source>
        <dbReference type="ARBA" id="ARBA00033748"/>
    </source>
</evidence>
<keyword evidence="3 7" id="KW-0560">Oxidoreductase</keyword>
<gene>
    <name evidence="7" type="ORF">ACFPJ4_09860</name>
</gene>
<dbReference type="Gene3D" id="3.20.20.30">
    <property type="entry name" value="Luciferase-like domain"/>
    <property type="match status" value="1"/>
</dbReference>
<dbReference type="SUPFAM" id="SSF51679">
    <property type="entry name" value="Bacterial luciferase-like"/>
    <property type="match status" value="1"/>
</dbReference>
<sequence length="475" mass="52823">MAEPKQLFLNLFEMACVSHITHGLWPLPGNNRHRFAELDYWTELAGILENGGFDGVFLADVIGAYDVFRGGPETALREGLQSPNIDPLLVIPAMAAVTKRLGFGVTFSTTYEPPFAFARRMSTLDHLTKGRVGWNVVTSYLPNAAHNFGLDGEVPHDLRYEYADEYLDVLYKLWEGSWDDDAVIADRERGIYTDPAKVRYIDHVGERHRVSGPHIVHPSPQRTPVIFQATGSPAGIEFAGRHAEAVFTGGRTSEEFRRNADTMREAAVRHGRRSDDIKFIAMAGVVVGRTEEEAADKWRLYQQHSSLDGILAHSSLPVDLTAFPRDITVAEALRRAEVAPERVPFLPLERTVGQALDFISGSRDDRFFVAGTPTVVADEIERWLDEDGLDGINLRQYHSFDTARDFAELVVPELRKRGRLPEEGSQPGTLRERLFGAGNSRVPDRHIASRYRGGANLANPVEPLRLAGAGNVASF</sequence>
<protein>
    <submittedName>
        <fullName evidence="7">LLM class flavin-dependent oxidoreductase</fullName>
        <ecNumber evidence="7">1.-.-.-</ecNumber>
    </submittedName>
</protein>
<keyword evidence="4" id="KW-0503">Monooxygenase</keyword>
<evidence type="ECO:0000259" key="6">
    <source>
        <dbReference type="Pfam" id="PF00296"/>
    </source>
</evidence>
<evidence type="ECO:0000256" key="1">
    <source>
        <dbReference type="ARBA" id="ARBA00022630"/>
    </source>
</evidence>
<dbReference type="GO" id="GO:0016491">
    <property type="term" value="F:oxidoreductase activity"/>
    <property type="evidence" value="ECO:0007669"/>
    <property type="project" value="UniProtKB-KW"/>
</dbReference>
<dbReference type="EC" id="1.-.-.-" evidence="7"/>
<dbReference type="PANTHER" id="PTHR30011:SF16">
    <property type="entry name" value="C2H2 FINGER DOMAIN TRANSCRIPTION FACTOR (EUROFUNG)-RELATED"/>
    <property type="match status" value="1"/>
</dbReference>
<evidence type="ECO:0000256" key="4">
    <source>
        <dbReference type="ARBA" id="ARBA00023033"/>
    </source>
</evidence>
<evidence type="ECO:0000313" key="7">
    <source>
        <dbReference type="EMBL" id="MFC5502543.1"/>
    </source>
</evidence>
<dbReference type="InterPro" id="IPR011251">
    <property type="entry name" value="Luciferase-like_dom"/>
</dbReference>
<dbReference type="RefSeq" id="WP_386740235.1">
    <property type="nucleotide sequence ID" value="NZ_JBHSMG010000002.1"/>
</dbReference>